<evidence type="ECO:0000313" key="2">
    <source>
        <dbReference type="EMBL" id="HGC41643.1"/>
    </source>
</evidence>
<feature type="region of interest" description="Disordered" evidence="1">
    <location>
        <begin position="20"/>
        <end position="39"/>
    </location>
</feature>
<dbReference type="AlphaFoldDB" id="A0A8J4H7V3"/>
<protein>
    <submittedName>
        <fullName evidence="2">Uncharacterized protein</fullName>
    </submittedName>
</protein>
<comment type="caution">
    <text evidence="2">The sequence shown here is derived from an EMBL/GenBank/DDBJ whole genome shotgun (WGS) entry which is preliminary data.</text>
</comment>
<accession>A0A8J4H7V3</accession>
<gene>
    <name evidence="2" type="ORF">ENY07_00220</name>
</gene>
<reference evidence="2" key="1">
    <citation type="journal article" date="2020" name="mSystems">
        <title>Genome- and Community-Level Interaction Insights into Carbon Utilization and Element Cycling Functions of Hydrothermarchaeota in Hydrothermal Sediment.</title>
        <authorList>
            <person name="Zhou Z."/>
            <person name="Liu Y."/>
            <person name="Xu W."/>
            <person name="Pan J."/>
            <person name="Luo Z.H."/>
            <person name="Li M."/>
        </authorList>
    </citation>
    <scope>NUCLEOTIDE SEQUENCE</scope>
    <source>
        <strain evidence="2">SpSt-997</strain>
    </source>
</reference>
<dbReference type="EMBL" id="DTQM01000003">
    <property type="protein sequence ID" value="HGC41643.1"/>
    <property type="molecule type" value="Genomic_DNA"/>
</dbReference>
<feature type="compositionally biased region" description="Basic residues" evidence="1">
    <location>
        <begin position="21"/>
        <end position="31"/>
    </location>
</feature>
<sequence length="73" mass="8360">MRRGRDQVVPASGKAITAIPCKRKIKPRSRRREPPAATSSGKSFLVLFFKKEQEKSLLFYKKEAKNFYPQGFG</sequence>
<organism evidence="2">
    <name type="scientific">Acidicaldus sp</name>
    <dbReference type="NCBI Taxonomy" id="1872105"/>
    <lineage>
        <taxon>Bacteria</taxon>
        <taxon>Pseudomonadati</taxon>
        <taxon>Pseudomonadota</taxon>
        <taxon>Alphaproteobacteria</taxon>
        <taxon>Acetobacterales</taxon>
        <taxon>Acetobacteraceae</taxon>
        <taxon>Acidicaldus</taxon>
    </lineage>
</organism>
<evidence type="ECO:0000256" key="1">
    <source>
        <dbReference type="SAM" id="MobiDB-lite"/>
    </source>
</evidence>
<proteinExistence type="predicted"/>
<name>A0A8J4H7V3_9PROT</name>